<dbReference type="RefSeq" id="WP_304515368.1">
    <property type="nucleotide sequence ID" value="NZ_JAOSID010000005.1"/>
</dbReference>
<protein>
    <submittedName>
        <fullName evidence="4">RNA methyltransferase</fullName>
    </submittedName>
</protein>
<dbReference type="GO" id="GO:0008168">
    <property type="term" value="F:methyltransferase activity"/>
    <property type="evidence" value="ECO:0007669"/>
    <property type="project" value="UniProtKB-KW"/>
</dbReference>
<keyword evidence="2" id="KW-0808">Transferase</keyword>
<comment type="caution">
    <text evidence="4">The sequence shown here is derived from an EMBL/GenBank/DDBJ whole genome shotgun (WGS) entry which is preliminary data.</text>
</comment>
<organism evidence="4 5">
    <name type="scientific">Candidatus Phytoplasma melaleucae</name>
    <dbReference type="NCBI Taxonomy" id="2982630"/>
    <lineage>
        <taxon>Bacteria</taxon>
        <taxon>Bacillati</taxon>
        <taxon>Mycoplasmatota</taxon>
        <taxon>Mollicutes</taxon>
        <taxon>Acholeplasmatales</taxon>
        <taxon>Acholeplasmataceae</taxon>
        <taxon>Candidatus Phytoplasma</taxon>
    </lineage>
</organism>
<dbReference type="InterPro" id="IPR051259">
    <property type="entry name" value="rRNA_Methyltransferase"/>
</dbReference>
<dbReference type="EMBL" id="JAOSID010000005">
    <property type="protein sequence ID" value="MDO8168163.1"/>
    <property type="molecule type" value="Genomic_DNA"/>
</dbReference>
<dbReference type="InterPro" id="IPR029026">
    <property type="entry name" value="tRNA_m1G_MTases_N"/>
</dbReference>
<gene>
    <name evidence="4" type="ORF">OC680_01565</name>
</gene>
<dbReference type="Proteomes" id="UP001172036">
    <property type="component" value="Unassembled WGS sequence"/>
</dbReference>
<evidence type="ECO:0000313" key="4">
    <source>
        <dbReference type="EMBL" id="MDO8168163.1"/>
    </source>
</evidence>
<evidence type="ECO:0000313" key="5">
    <source>
        <dbReference type="Proteomes" id="UP001172036"/>
    </source>
</evidence>
<dbReference type="SUPFAM" id="SSF75217">
    <property type="entry name" value="alpha/beta knot"/>
    <property type="match status" value="1"/>
</dbReference>
<evidence type="ECO:0000259" key="3">
    <source>
        <dbReference type="Pfam" id="PF00588"/>
    </source>
</evidence>
<dbReference type="CDD" id="cd18095">
    <property type="entry name" value="SpoU-like_rRNA-MTase"/>
    <property type="match status" value="1"/>
</dbReference>
<dbReference type="PANTHER" id="PTHR43191:SF2">
    <property type="entry name" value="RRNA METHYLTRANSFERASE 3, MITOCHONDRIAL"/>
    <property type="match status" value="1"/>
</dbReference>
<dbReference type="Pfam" id="PF00588">
    <property type="entry name" value="SpoU_methylase"/>
    <property type="match status" value="1"/>
</dbReference>
<sequence length="240" mass="27832">MILSKNNPKFKKLKKLLSKKYRNLYQEFLIFGKNIIQEAEKKEIISELYTINPNKEKGILIQKTLMKNLNKNKVLYSQVAVCRMTQKTIETNKILALDDVQDPKNAGVLMRSACAFGFRHIFFSSKSVDYYNEKTIRSSQGAIFNLFLERGNIKKFIISQKEKKYHIFSACVYEKNIDLNKINKIFLKNKKIILVLGNEGIGISNEIKNISDYFLHIKTNPIESLNVSVAGSILMYLLRY</sequence>
<dbReference type="InterPro" id="IPR029064">
    <property type="entry name" value="Ribosomal_eL30-like_sf"/>
</dbReference>
<evidence type="ECO:0000256" key="2">
    <source>
        <dbReference type="ARBA" id="ARBA00022679"/>
    </source>
</evidence>
<dbReference type="GO" id="GO:0032259">
    <property type="term" value="P:methylation"/>
    <property type="evidence" value="ECO:0007669"/>
    <property type="project" value="UniProtKB-KW"/>
</dbReference>
<keyword evidence="1 4" id="KW-0489">Methyltransferase</keyword>
<dbReference type="InterPro" id="IPR029028">
    <property type="entry name" value="Alpha/beta_knot_MTases"/>
</dbReference>
<reference evidence="4 5" key="1">
    <citation type="journal article" date="2023" name="Int. J. Syst. Evol. Microbiol.">
        <title>The observation of taxonomic boundaries for the 16SrII and 16SrXXV phytoplasmas using genome-based delimitation.</title>
        <authorList>
            <person name="Rodrigues Jardim B."/>
            <person name="Tran-Nguyen L.T.T."/>
            <person name="Gambley C."/>
            <person name="Al-Sadi A.M."/>
            <person name="Al-Subhi A.M."/>
            <person name="Foissac X."/>
            <person name="Salar P."/>
            <person name="Cai H."/>
            <person name="Yang J.Y."/>
            <person name="Davis R."/>
            <person name="Jones L."/>
            <person name="Rodoni B."/>
            <person name="Constable F.E."/>
        </authorList>
    </citation>
    <scope>NUCLEOTIDE SEQUENCE [LARGE SCALE GENOMIC DNA]</scope>
    <source>
        <strain evidence="4">BAWM-155c</strain>
    </source>
</reference>
<accession>A0ABT9DDQ0</accession>
<dbReference type="PANTHER" id="PTHR43191">
    <property type="entry name" value="RRNA METHYLTRANSFERASE 3"/>
    <property type="match status" value="1"/>
</dbReference>
<name>A0ABT9DDQ0_9MOLU</name>
<proteinExistence type="predicted"/>
<evidence type="ECO:0000256" key="1">
    <source>
        <dbReference type="ARBA" id="ARBA00022603"/>
    </source>
</evidence>
<dbReference type="Gene3D" id="3.30.1330.30">
    <property type="match status" value="1"/>
</dbReference>
<dbReference type="InterPro" id="IPR001537">
    <property type="entry name" value="SpoU_MeTrfase"/>
</dbReference>
<dbReference type="Gene3D" id="3.40.1280.10">
    <property type="match status" value="1"/>
</dbReference>
<dbReference type="SUPFAM" id="SSF55315">
    <property type="entry name" value="L30e-like"/>
    <property type="match status" value="1"/>
</dbReference>
<feature type="domain" description="tRNA/rRNA methyltransferase SpoU type" evidence="3">
    <location>
        <begin position="94"/>
        <end position="236"/>
    </location>
</feature>
<keyword evidence="5" id="KW-1185">Reference proteome</keyword>